<feature type="non-terminal residue" evidence="7">
    <location>
        <position position="475"/>
    </location>
</feature>
<keyword evidence="4" id="KW-0520">NAD</keyword>
<keyword evidence="3" id="KW-0560">Oxidoreductase</keyword>
<dbReference type="OrthoDB" id="1510206at2759"/>
<evidence type="ECO:0000259" key="6">
    <source>
        <dbReference type="Pfam" id="PF02866"/>
    </source>
</evidence>
<dbReference type="InterPro" id="IPR022383">
    <property type="entry name" value="Lactate/malate_DH_C"/>
</dbReference>
<dbReference type="FunFam" id="3.90.110.10:FF:000006">
    <property type="entry name" value="putative malate dehydrogenase 1B"/>
    <property type="match status" value="1"/>
</dbReference>
<dbReference type="GO" id="GO:0006108">
    <property type="term" value="P:malate metabolic process"/>
    <property type="evidence" value="ECO:0007669"/>
    <property type="project" value="InterPro"/>
</dbReference>
<dbReference type="GO" id="GO:0016615">
    <property type="term" value="F:malate dehydrogenase activity"/>
    <property type="evidence" value="ECO:0007669"/>
    <property type="project" value="InterPro"/>
</dbReference>
<dbReference type="Pfam" id="PF02866">
    <property type="entry name" value="Ldh_1_C"/>
    <property type="match status" value="1"/>
</dbReference>
<sequence length="475" mass="53424">AVTVFTGKADCPYYARAELLADHLQANLPHFRVHKITQHPDSWEQWLRDICERNGWEHTQSPIVWRELLDRGGKGLLLGGADDFLEYAQRYYGVTSMMLREEMLDIAEENLQAHIEVEKEEEEIKSLIKPLQIWITSASAPTCYQLIPLLANGEVFGMTTEISIHLLDTEQFKEVLGGIVMEAEDLAFPLLRSISGHTDTDEAFIQADIIIVLDDVLLDHEAQSFEKRIREVSEICQVYAPLIEKNAKSGVRVISAGQTFVNLKAMMILMYSPSIKPENVIAVATPWESAAKAMLARKLHMNAGGVKDVIVWGNITDCNYIDLSHAKLYGYDGAIWGPANFPRPLLNMIYDREWIHSEFVSAQSSLSSQVCHCVGMLPAHAIATVLRYWYHGSPPGEIISVGILTEGQFCIPEGIVFSMPVRFQNGNWEVMTELEINETTQEVLGRLAHELIQEKLVALKEIKEMQPYGADNISS</sequence>
<evidence type="ECO:0000256" key="5">
    <source>
        <dbReference type="ARBA" id="ARBA00039310"/>
    </source>
</evidence>
<evidence type="ECO:0000256" key="4">
    <source>
        <dbReference type="ARBA" id="ARBA00023027"/>
    </source>
</evidence>
<reference evidence="7 8" key="1">
    <citation type="submission" date="2019-09" db="EMBL/GenBank/DDBJ databases">
        <title>Bird 10,000 Genomes (B10K) Project - Family phase.</title>
        <authorList>
            <person name="Zhang G."/>
        </authorList>
    </citation>
    <scope>NUCLEOTIDE SEQUENCE [LARGE SCALE GENOMIC DNA]</scope>
    <source>
        <strain evidence="7">B10K-DU-003-44</strain>
        <tissue evidence="7">Muscle</tissue>
    </source>
</reference>
<dbReference type="FunFam" id="3.40.50.720:FF:000144">
    <property type="entry name" value="Malate dehydrogenase [NADP]"/>
    <property type="match status" value="1"/>
</dbReference>
<organism evidence="7 8">
    <name type="scientific">Crotophaga sulcirostris</name>
    <name type="common">Groove-billed ani</name>
    <dbReference type="NCBI Taxonomy" id="33598"/>
    <lineage>
        <taxon>Eukaryota</taxon>
        <taxon>Metazoa</taxon>
        <taxon>Chordata</taxon>
        <taxon>Craniata</taxon>
        <taxon>Vertebrata</taxon>
        <taxon>Euteleostomi</taxon>
        <taxon>Archelosauria</taxon>
        <taxon>Archosauria</taxon>
        <taxon>Dinosauria</taxon>
        <taxon>Saurischia</taxon>
        <taxon>Theropoda</taxon>
        <taxon>Coelurosauria</taxon>
        <taxon>Aves</taxon>
        <taxon>Neognathae</taxon>
        <taxon>Neoaves</taxon>
        <taxon>Otidimorphae</taxon>
        <taxon>Cuculiformes</taxon>
        <taxon>Crotophagidae</taxon>
        <taxon>Crotophaga</taxon>
    </lineage>
</organism>
<dbReference type="Proteomes" id="UP000549499">
    <property type="component" value="Unassembled WGS sequence"/>
</dbReference>
<evidence type="ECO:0000256" key="1">
    <source>
        <dbReference type="ARBA" id="ARBA00009613"/>
    </source>
</evidence>
<dbReference type="GO" id="GO:0016616">
    <property type="term" value="F:oxidoreductase activity, acting on the CH-OH group of donors, NAD or NADP as acceptor"/>
    <property type="evidence" value="ECO:0007669"/>
    <property type="project" value="InterPro"/>
</dbReference>
<dbReference type="SUPFAM" id="SSF51735">
    <property type="entry name" value="NAD(P)-binding Rossmann-fold domains"/>
    <property type="match status" value="1"/>
</dbReference>
<evidence type="ECO:0000256" key="3">
    <source>
        <dbReference type="ARBA" id="ARBA00023002"/>
    </source>
</evidence>
<dbReference type="AlphaFoldDB" id="A0A7K5HP46"/>
<dbReference type="SUPFAM" id="SSF56327">
    <property type="entry name" value="LDH C-terminal domain-like"/>
    <property type="match status" value="1"/>
</dbReference>
<dbReference type="PANTHER" id="PTHR23382">
    <property type="entry name" value="MALATE DEHYDROGENASE"/>
    <property type="match status" value="1"/>
</dbReference>
<dbReference type="Gene3D" id="3.90.110.10">
    <property type="entry name" value="Lactate dehydrogenase/glycoside hydrolase, family 4, C-terminal"/>
    <property type="match status" value="1"/>
</dbReference>
<dbReference type="InterPro" id="IPR015955">
    <property type="entry name" value="Lactate_DH/Glyco_Ohase_4_C"/>
</dbReference>
<dbReference type="InterPro" id="IPR036291">
    <property type="entry name" value="NAD(P)-bd_dom_sf"/>
</dbReference>
<gene>
    <name evidence="7" type="primary">Mdh1_0</name>
    <name evidence="7" type="ORF">CROSUL_R03487</name>
</gene>
<accession>A0A7K5HP46</accession>
<comment type="caution">
    <text evidence="7">The sequence shown here is derived from an EMBL/GenBank/DDBJ whole genome shotgun (WGS) entry which is preliminary data.</text>
</comment>
<keyword evidence="2" id="KW-0816">Tricarboxylic acid cycle</keyword>
<evidence type="ECO:0000313" key="8">
    <source>
        <dbReference type="Proteomes" id="UP000549499"/>
    </source>
</evidence>
<proteinExistence type="inferred from homology"/>
<feature type="domain" description="Lactate/malate dehydrogenase C-terminal" evidence="6">
    <location>
        <begin position="379"/>
        <end position="455"/>
    </location>
</feature>
<dbReference type="Gene3D" id="3.40.50.720">
    <property type="entry name" value="NAD(P)-binding Rossmann-like Domain"/>
    <property type="match status" value="1"/>
</dbReference>
<feature type="non-terminal residue" evidence="7">
    <location>
        <position position="1"/>
    </location>
</feature>
<dbReference type="InterPro" id="IPR010945">
    <property type="entry name" value="Malate_DH_type2"/>
</dbReference>
<keyword evidence="8" id="KW-1185">Reference proteome</keyword>
<dbReference type="EMBL" id="VYZB01000197">
    <property type="protein sequence ID" value="NWS71008.1"/>
    <property type="molecule type" value="Genomic_DNA"/>
</dbReference>
<evidence type="ECO:0000313" key="7">
    <source>
        <dbReference type="EMBL" id="NWS71008.1"/>
    </source>
</evidence>
<name>A0A7K5HP46_CROSL</name>
<protein>
    <recommendedName>
        <fullName evidence="5">Putative malate dehydrogenase 1B</fullName>
    </recommendedName>
</protein>
<dbReference type="PROSITE" id="PS51354">
    <property type="entry name" value="GLUTAREDOXIN_2"/>
    <property type="match status" value="1"/>
</dbReference>
<comment type="similarity">
    <text evidence="1">Belongs to the LDH/MDH superfamily. MDH type 2 family.</text>
</comment>
<evidence type="ECO:0000256" key="2">
    <source>
        <dbReference type="ARBA" id="ARBA00022532"/>
    </source>
</evidence>
<dbReference type="GO" id="GO:0006099">
    <property type="term" value="P:tricarboxylic acid cycle"/>
    <property type="evidence" value="ECO:0007669"/>
    <property type="project" value="UniProtKB-KW"/>
</dbReference>